<dbReference type="EMBL" id="JADWDJ010000002">
    <property type="protein sequence ID" value="KAG5285061.1"/>
    <property type="molecule type" value="Genomic_DNA"/>
</dbReference>
<proteinExistence type="predicted"/>
<keyword evidence="3" id="KW-1185">Reference proteome</keyword>
<gene>
    <name evidence="2" type="ORF">AALO_G00033660</name>
</gene>
<reference evidence="2" key="1">
    <citation type="submission" date="2020-10" db="EMBL/GenBank/DDBJ databases">
        <title>Chromosome-scale genome assembly of the Allis shad, Alosa alosa.</title>
        <authorList>
            <person name="Margot Z."/>
            <person name="Christophe K."/>
            <person name="Cabau C."/>
            <person name="Louis A."/>
            <person name="Berthelot C."/>
            <person name="Parey E."/>
            <person name="Roest Crollius H."/>
            <person name="Montfort J."/>
            <person name="Robinson-Rechavi M."/>
            <person name="Bucao C."/>
            <person name="Bouchez O."/>
            <person name="Gislard M."/>
            <person name="Lluch J."/>
            <person name="Milhes M."/>
            <person name="Lampietro C."/>
            <person name="Lopez Roques C."/>
            <person name="Donnadieu C."/>
            <person name="Braasch I."/>
            <person name="Desvignes T."/>
            <person name="Postlethwait J."/>
            <person name="Bobe J."/>
            <person name="Guiguen Y."/>
        </authorList>
    </citation>
    <scope>NUCLEOTIDE SEQUENCE</scope>
    <source>
        <strain evidence="2">M-15738</strain>
        <tissue evidence="2">Blood</tissue>
    </source>
</reference>
<dbReference type="Gene3D" id="1.20.5.170">
    <property type="match status" value="1"/>
</dbReference>
<protein>
    <submittedName>
        <fullName evidence="2">Uncharacterized protein</fullName>
    </submittedName>
</protein>
<feature type="coiled-coil region" evidence="1">
    <location>
        <begin position="42"/>
        <end position="76"/>
    </location>
</feature>
<dbReference type="Proteomes" id="UP000823561">
    <property type="component" value="Chromosome 2"/>
</dbReference>
<accession>A0AAV6HGJ2</accession>
<dbReference type="AlphaFoldDB" id="A0AAV6HGJ2"/>
<keyword evidence="1" id="KW-0175">Coiled coil</keyword>
<comment type="caution">
    <text evidence="2">The sequence shown here is derived from an EMBL/GenBank/DDBJ whole genome shotgun (WGS) entry which is preliminary data.</text>
</comment>
<evidence type="ECO:0000256" key="1">
    <source>
        <dbReference type="SAM" id="Coils"/>
    </source>
</evidence>
<sequence length="94" mass="10689">MSLQGTTSPVDTLVPRVEALLDMATALQSQCRTQSEQTVGLVAQLREEAQGLRRMGEETQQDMTDMRQRLDELMDTKAAFDAKERQSRKLSRQF</sequence>
<evidence type="ECO:0000313" key="2">
    <source>
        <dbReference type="EMBL" id="KAG5285061.1"/>
    </source>
</evidence>
<organism evidence="2 3">
    <name type="scientific">Alosa alosa</name>
    <name type="common">allis shad</name>
    <dbReference type="NCBI Taxonomy" id="278164"/>
    <lineage>
        <taxon>Eukaryota</taxon>
        <taxon>Metazoa</taxon>
        <taxon>Chordata</taxon>
        <taxon>Craniata</taxon>
        <taxon>Vertebrata</taxon>
        <taxon>Euteleostomi</taxon>
        <taxon>Actinopterygii</taxon>
        <taxon>Neopterygii</taxon>
        <taxon>Teleostei</taxon>
        <taxon>Clupei</taxon>
        <taxon>Clupeiformes</taxon>
        <taxon>Clupeoidei</taxon>
        <taxon>Clupeidae</taxon>
        <taxon>Alosa</taxon>
    </lineage>
</organism>
<name>A0AAV6HGJ2_9TELE</name>
<evidence type="ECO:0000313" key="3">
    <source>
        <dbReference type="Proteomes" id="UP000823561"/>
    </source>
</evidence>